<evidence type="ECO:0000313" key="2">
    <source>
        <dbReference type="Proteomes" id="UP001501469"/>
    </source>
</evidence>
<protein>
    <recommendedName>
        <fullName evidence="3">TOMM propeptide domain-containing protein</fullName>
    </recommendedName>
</protein>
<dbReference type="Proteomes" id="UP001501469">
    <property type="component" value="Unassembled WGS sequence"/>
</dbReference>
<evidence type="ECO:0000313" key="1">
    <source>
        <dbReference type="EMBL" id="GAA4043486.1"/>
    </source>
</evidence>
<gene>
    <name evidence="1" type="ORF">GCM10022409_31870</name>
</gene>
<dbReference type="SUPFAM" id="SSF56209">
    <property type="entry name" value="Nitrile hydratase alpha chain"/>
    <property type="match status" value="1"/>
</dbReference>
<organism evidence="1 2">
    <name type="scientific">Hymenobacter glaciei</name>
    <dbReference type="NCBI Taxonomy" id="877209"/>
    <lineage>
        <taxon>Bacteria</taxon>
        <taxon>Pseudomonadati</taxon>
        <taxon>Bacteroidota</taxon>
        <taxon>Cytophagia</taxon>
        <taxon>Cytophagales</taxon>
        <taxon>Hymenobacteraceae</taxon>
        <taxon>Hymenobacter</taxon>
    </lineage>
</organism>
<dbReference type="InterPro" id="IPR036648">
    <property type="entry name" value="CN_Hdrase_a/SCN_Hdrase_g_sf"/>
</dbReference>
<reference evidence="2" key="1">
    <citation type="journal article" date="2019" name="Int. J. Syst. Evol. Microbiol.">
        <title>The Global Catalogue of Microorganisms (GCM) 10K type strain sequencing project: providing services to taxonomists for standard genome sequencing and annotation.</title>
        <authorList>
            <consortium name="The Broad Institute Genomics Platform"/>
            <consortium name="The Broad Institute Genome Sequencing Center for Infectious Disease"/>
            <person name="Wu L."/>
            <person name="Ma J."/>
        </authorList>
    </citation>
    <scope>NUCLEOTIDE SEQUENCE [LARGE SCALE GENOMIC DNA]</scope>
    <source>
        <strain evidence="2">JCM 17225</strain>
    </source>
</reference>
<name>A0ABP7UHR2_9BACT</name>
<accession>A0ABP7UHR2</accession>
<dbReference type="RefSeq" id="WP_345056475.1">
    <property type="nucleotide sequence ID" value="NZ_BAABDK010000025.1"/>
</dbReference>
<dbReference type="EMBL" id="BAABDK010000025">
    <property type="protein sequence ID" value="GAA4043486.1"/>
    <property type="molecule type" value="Genomic_DNA"/>
</dbReference>
<comment type="caution">
    <text evidence="1">The sequence shown here is derived from an EMBL/GenBank/DDBJ whole genome shotgun (WGS) entry which is preliminary data.</text>
</comment>
<evidence type="ECO:0008006" key="3">
    <source>
        <dbReference type="Google" id="ProtNLM"/>
    </source>
</evidence>
<proteinExistence type="predicted"/>
<dbReference type="Gene3D" id="3.90.330.10">
    <property type="entry name" value="Nitrile hydratase alpha /Thiocyanate hydrolase gamma"/>
    <property type="match status" value="1"/>
</dbReference>
<sequence length="112" mass="12597">MNLTEQQKKGQEVLFKIISEAWENDQFKQALLANPKETLEQIFGKQFSSGKQIKVTDQSDPTYIYINIPLKPEDKGKVSTQNGSKLATGANSNGFVMTDYKSLYDSLDKTNT</sequence>
<keyword evidence="2" id="KW-1185">Reference proteome</keyword>